<proteinExistence type="predicted"/>
<sequence>MNFERKGPPPKDFYLSDFFERKGSPSKCSLEVQLKARFLKAANDDGSHNRESSKWEVMEGDRVVIELTVKELTDNIELDYESIATPEFGRVLLEKIRSN</sequence>
<protein>
    <submittedName>
        <fullName evidence="1">Uncharacterized protein</fullName>
    </submittedName>
</protein>
<dbReference type="EMBL" id="LAZR01000396">
    <property type="protein sequence ID" value="KKN70815.1"/>
    <property type="molecule type" value="Genomic_DNA"/>
</dbReference>
<reference evidence="1" key="1">
    <citation type="journal article" date="2015" name="Nature">
        <title>Complex archaea that bridge the gap between prokaryotes and eukaryotes.</title>
        <authorList>
            <person name="Spang A."/>
            <person name="Saw J.H."/>
            <person name="Jorgensen S.L."/>
            <person name="Zaremba-Niedzwiedzka K."/>
            <person name="Martijn J."/>
            <person name="Lind A.E."/>
            <person name="van Eijk R."/>
            <person name="Schleper C."/>
            <person name="Guy L."/>
            <person name="Ettema T.J."/>
        </authorList>
    </citation>
    <scope>NUCLEOTIDE SEQUENCE</scope>
</reference>
<evidence type="ECO:0000313" key="1">
    <source>
        <dbReference type="EMBL" id="KKN70815.1"/>
    </source>
</evidence>
<dbReference type="AlphaFoldDB" id="A0A0F9SP80"/>
<name>A0A0F9SP80_9ZZZZ</name>
<comment type="caution">
    <text evidence="1">The sequence shown here is derived from an EMBL/GenBank/DDBJ whole genome shotgun (WGS) entry which is preliminary data.</text>
</comment>
<organism evidence="1">
    <name type="scientific">marine sediment metagenome</name>
    <dbReference type="NCBI Taxonomy" id="412755"/>
    <lineage>
        <taxon>unclassified sequences</taxon>
        <taxon>metagenomes</taxon>
        <taxon>ecological metagenomes</taxon>
    </lineage>
</organism>
<accession>A0A0F9SP80</accession>
<gene>
    <name evidence="1" type="ORF">LCGC14_0427070</name>
</gene>